<evidence type="ECO:0008006" key="4">
    <source>
        <dbReference type="Google" id="ProtNLM"/>
    </source>
</evidence>
<reference evidence="3" key="1">
    <citation type="journal article" date="2017" name="Genome Biol.">
        <title>Comparative genomics reveals high biological diversity and specific adaptations in the industrially and medically important fungal genus Aspergillus.</title>
        <authorList>
            <person name="de Vries R.P."/>
            <person name="Riley R."/>
            <person name="Wiebenga A."/>
            <person name="Aguilar-Osorio G."/>
            <person name="Amillis S."/>
            <person name="Uchima C.A."/>
            <person name="Anderluh G."/>
            <person name="Asadollahi M."/>
            <person name="Askin M."/>
            <person name="Barry K."/>
            <person name="Battaglia E."/>
            <person name="Bayram O."/>
            <person name="Benocci T."/>
            <person name="Braus-Stromeyer S.A."/>
            <person name="Caldana C."/>
            <person name="Canovas D."/>
            <person name="Cerqueira G.C."/>
            <person name="Chen F."/>
            <person name="Chen W."/>
            <person name="Choi C."/>
            <person name="Clum A."/>
            <person name="Dos Santos R.A."/>
            <person name="Damasio A.R."/>
            <person name="Diallinas G."/>
            <person name="Emri T."/>
            <person name="Fekete E."/>
            <person name="Flipphi M."/>
            <person name="Freyberg S."/>
            <person name="Gallo A."/>
            <person name="Gournas C."/>
            <person name="Habgood R."/>
            <person name="Hainaut M."/>
            <person name="Harispe M.L."/>
            <person name="Henrissat B."/>
            <person name="Hilden K.S."/>
            <person name="Hope R."/>
            <person name="Hossain A."/>
            <person name="Karabika E."/>
            <person name="Karaffa L."/>
            <person name="Karanyi Z."/>
            <person name="Krasevec N."/>
            <person name="Kuo A."/>
            <person name="Kusch H."/>
            <person name="LaButti K."/>
            <person name="Lagendijk E.L."/>
            <person name="Lapidus A."/>
            <person name="Levasseur A."/>
            <person name="Lindquist E."/>
            <person name="Lipzen A."/>
            <person name="Logrieco A.F."/>
            <person name="MacCabe A."/>
            <person name="Maekelae M.R."/>
            <person name="Malavazi I."/>
            <person name="Melin P."/>
            <person name="Meyer V."/>
            <person name="Mielnichuk N."/>
            <person name="Miskei M."/>
            <person name="Molnar A.P."/>
            <person name="Mule G."/>
            <person name="Ngan C.Y."/>
            <person name="Orejas M."/>
            <person name="Orosz E."/>
            <person name="Ouedraogo J.P."/>
            <person name="Overkamp K.M."/>
            <person name="Park H.-S."/>
            <person name="Perrone G."/>
            <person name="Piumi F."/>
            <person name="Punt P.J."/>
            <person name="Ram A.F."/>
            <person name="Ramon A."/>
            <person name="Rauscher S."/>
            <person name="Record E."/>
            <person name="Riano-Pachon D.M."/>
            <person name="Robert V."/>
            <person name="Roehrig J."/>
            <person name="Ruller R."/>
            <person name="Salamov A."/>
            <person name="Salih N.S."/>
            <person name="Samson R.A."/>
            <person name="Sandor E."/>
            <person name="Sanguinetti M."/>
            <person name="Schuetze T."/>
            <person name="Sepcic K."/>
            <person name="Shelest E."/>
            <person name="Sherlock G."/>
            <person name="Sophianopoulou V."/>
            <person name="Squina F.M."/>
            <person name="Sun H."/>
            <person name="Susca A."/>
            <person name="Todd R.B."/>
            <person name="Tsang A."/>
            <person name="Unkles S.E."/>
            <person name="van de Wiele N."/>
            <person name="van Rossen-Uffink D."/>
            <person name="Oliveira J.V."/>
            <person name="Vesth T.C."/>
            <person name="Visser J."/>
            <person name="Yu J.-H."/>
            <person name="Zhou M."/>
            <person name="Andersen M.R."/>
            <person name="Archer D.B."/>
            <person name="Baker S.E."/>
            <person name="Benoit I."/>
            <person name="Brakhage A.A."/>
            <person name="Braus G.H."/>
            <person name="Fischer R."/>
            <person name="Frisvad J.C."/>
            <person name="Goldman G.H."/>
            <person name="Houbraken J."/>
            <person name="Oakley B."/>
            <person name="Pocsi I."/>
            <person name="Scazzocchio C."/>
            <person name="Seiboth B."/>
            <person name="vanKuyk P.A."/>
            <person name="Wortman J."/>
            <person name="Dyer P.S."/>
            <person name="Grigoriev I.V."/>
        </authorList>
    </citation>
    <scope>NUCLEOTIDE SEQUENCE [LARGE SCALE GENOMIC DNA]</scope>
    <source>
        <strain evidence="3">CBS 134.48</strain>
    </source>
</reference>
<dbReference type="OrthoDB" id="3641682at2759"/>
<protein>
    <recommendedName>
        <fullName evidence="4">Ig-like domain-containing protein</fullName>
    </recommendedName>
</protein>
<evidence type="ECO:0000313" key="2">
    <source>
        <dbReference type="EMBL" id="OJI79590.1"/>
    </source>
</evidence>
<keyword evidence="3" id="KW-1185">Reference proteome</keyword>
<evidence type="ECO:0000256" key="1">
    <source>
        <dbReference type="SAM" id="SignalP"/>
    </source>
</evidence>
<dbReference type="VEuPathDB" id="FungiDB:ASPTUDRAFT_48256"/>
<keyword evidence="1" id="KW-0732">Signal</keyword>
<feature type="signal peptide" evidence="1">
    <location>
        <begin position="1"/>
        <end position="21"/>
    </location>
</feature>
<name>A0A1L9MRB7_ASPTC</name>
<dbReference type="OMA" id="CIWYNTA"/>
<evidence type="ECO:0000313" key="3">
    <source>
        <dbReference type="Proteomes" id="UP000184304"/>
    </source>
</evidence>
<gene>
    <name evidence="2" type="ORF">ASPTUDRAFT_48256</name>
</gene>
<dbReference type="EMBL" id="KV878208">
    <property type="protein sequence ID" value="OJI79590.1"/>
    <property type="molecule type" value="Genomic_DNA"/>
</dbReference>
<dbReference type="AlphaFoldDB" id="A0A1L9MRB7"/>
<proteinExistence type="predicted"/>
<sequence>MMKILKISLTRFLALTAAALAAPSPYPREHKYARVTVQQHKITSEKQILVKDSSTGDILGSACSNALTTGAFSDFGIVADVGPNGDGNINAGPSTFVVHEDPQYSGGITCYRMYNDHESFMVCDGVPLPATVPLGPIKGNDISPCFSDTVDMSLQRAAQTIHVVDTFPVPGSQANSTSAVSTSNLEQRQTGTCSQWSPATRKVGDGDPHQNYWRKQLSENLDCGSADHCTVGASQSKSYTIGWTATADASQWISGGFAVQASWTTGLDYQCTASSHQTVCIWYNTAHTAYTVQNGLYNVCTGFNPNNGAGFVMFSPNQNNKVGGYYCVIGTCRSQGQNYWDKSGPAGGP</sequence>
<feature type="chain" id="PRO_5012566865" description="Ig-like domain-containing protein" evidence="1">
    <location>
        <begin position="22"/>
        <end position="349"/>
    </location>
</feature>
<dbReference type="Proteomes" id="UP000184304">
    <property type="component" value="Unassembled WGS sequence"/>
</dbReference>
<organism evidence="2 3">
    <name type="scientific">Aspergillus tubingensis (strain CBS 134.48)</name>
    <dbReference type="NCBI Taxonomy" id="767770"/>
    <lineage>
        <taxon>Eukaryota</taxon>
        <taxon>Fungi</taxon>
        <taxon>Dikarya</taxon>
        <taxon>Ascomycota</taxon>
        <taxon>Pezizomycotina</taxon>
        <taxon>Eurotiomycetes</taxon>
        <taxon>Eurotiomycetidae</taxon>
        <taxon>Eurotiales</taxon>
        <taxon>Aspergillaceae</taxon>
        <taxon>Aspergillus</taxon>
        <taxon>Aspergillus subgen. Circumdati</taxon>
    </lineage>
</organism>
<accession>A0A1L9MRB7</accession>